<dbReference type="RefSeq" id="WP_338006999.1">
    <property type="nucleotide sequence ID" value="NZ_JAOPKB010000001.1"/>
</dbReference>
<protein>
    <submittedName>
        <fullName evidence="2">Uncharacterized protein</fullName>
    </submittedName>
</protein>
<reference evidence="2 3" key="1">
    <citation type="submission" date="2022-09" db="EMBL/GenBank/DDBJ databases">
        <title>Enrichment on poylsaccharides allowed isolation of novel metabolic and taxonomic groups of Haloarchaea.</title>
        <authorList>
            <person name="Sorokin D.Y."/>
            <person name="Elcheninov A.G."/>
            <person name="Khizhniak T.V."/>
            <person name="Kolganova T.V."/>
            <person name="Kublanov I.V."/>
        </authorList>
    </citation>
    <scope>NUCLEOTIDE SEQUENCE [LARGE SCALE GENOMIC DNA]</scope>
    <source>
        <strain evidence="2 3">AArc-m2/3/4</strain>
    </source>
</reference>
<sequence length="83" mass="8944">MDLDALESFEGPRTLMIFIYLLLQTVVLVVLGTVLSAFHDITFVETIGLNLAENPMSLLNLAGGIALLILLGKGVQLALKFAE</sequence>
<organism evidence="2 3">
    <name type="scientific">Natronoglomus mannanivorans</name>
    <dbReference type="NCBI Taxonomy" id="2979990"/>
    <lineage>
        <taxon>Archaea</taxon>
        <taxon>Methanobacteriati</taxon>
        <taxon>Methanobacteriota</taxon>
        <taxon>Stenosarchaea group</taxon>
        <taxon>Halobacteria</taxon>
        <taxon>Halobacteriales</taxon>
        <taxon>Natrialbaceae</taxon>
        <taxon>Natronoglomus</taxon>
    </lineage>
</organism>
<comment type="caution">
    <text evidence="2">The sequence shown here is derived from an EMBL/GenBank/DDBJ whole genome shotgun (WGS) entry which is preliminary data.</text>
</comment>
<dbReference type="EMBL" id="JAOPKB010000001">
    <property type="protein sequence ID" value="MCU4971857.1"/>
    <property type="molecule type" value="Genomic_DNA"/>
</dbReference>
<accession>A0ABT2QA97</accession>
<dbReference type="Proteomes" id="UP001320972">
    <property type="component" value="Unassembled WGS sequence"/>
</dbReference>
<proteinExistence type="predicted"/>
<gene>
    <name evidence="2" type="ORF">OB955_03780</name>
</gene>
<feature type="transmembrane region" description="Helical" evidence="1">
    <location>
        <begin position="58"/>
        <end position="79"/>
    </location>
</feature>
<evidence type="ECO:0000313" key="3">
    <source>
        <dbReference type="Proteomes" id="UP001320972"/>
    </source>
</evidence>
<keyword evidence="1" id="KW-0472">Membrane</keyword>
<keyword evidence="1" id="KW-0812">Transmembrane</keyword>
<feature type="transmembrane region" description="Helical" evidence="1">
    <location>
        <begin position="17"/>
        <end position="38"/>
    </location>
</feature>
<evidence type="ECO:0000256" key="1">
    <source>
        <dbReference type="SAM" id="Phobius"/>
    </source>
</evidence>
<name>A0ABT2QA97_9EURY</name>
<keyword evidence="1" id="KW-1133">Transmembrane helix</keyword>
<keyword evidence="3" id="KW-1185">Reference proteome</keyword>
<evidence type="ECO:0000313" key="2">
    <source>
        <dbReference type="EMBL" id="MCU4971857.1"/>
    </source>
</evidence>